<comment type="caution">
    <text evidence="3">The sequence shown here is derived from an EMBL/GenBank/DDBJ whole genome shotgun (WGS) entry which is preliminary data.</text>
</comment>
<organism evidence="3 4">
    <name type="scientific">Mycobacteroides chelonae</name>
    <name type="common">Mycobacterium chelonae</name>
    <dbReference type="NCBI Taxonomy" id="1774"/>
    <lineage>
        <taxon>Bacteria</taxon>
        <taxon>Bacillati</taxon>
        <taxon>Actinomycetota</taxon>
        <taxon>Actinomycetes</taxon>
        <taxon>Mycobacteriales</taxon>
        <taxon>Mycobacteriaceae</taxon>
        <taxon>Mycobacteroides</taxon>
    </lineage>
</organism>
<dbReference type="AlphaFoldDB" id="A0AB73M6T9"/>
<dbReference type="Proteomes" id="UP000180113">
    <property type="component" value="Unassembled WGS sequence"/>
</dbReference>
<name>A0AB73M6T9_MYCCH</name>
<dbReference type="PROSITE" id="PS51257">
    <property type="entry name" value="PROKAR_LIPOPROTEIN"/>
    <property type="match status" value="1"/>
</dbReference>
<keyword evidence="2" id="KW-0732">Signal</keyword>
<protein>
    <recommendedName>
        <fullName evidence="5">DUF3558 domain-containing protein</fullName>
    </recommendedName>
</protein>
<dbReference type="InterPro" id="IPR024520">
    <property type="entry name" value="DUF3558"/>
</dbReference>
<dbReference type="EMBL" id="MLHW01000001">
    <property type="protein sequence ID" value="OHT54944.1"/>
    <property type="molecule type" value="Genomic_DNA"/>
</dbReference>
<evidence type="ECO:0000256" key="1">
    <source>
        <dbReference type="SAM" id="MobiDB-lite"/>
    </source>
</evidence>
<sequence>MRRAVVAAALMLSLAGCSSTISGSATTSTSDSATTTRVPTTTAGPAPITFDPCKDIPASVVAQLGLVGPPRPDSQSGGGTENVFCMYDSTGAYFLTIAASNYTLDQWRKANNYWGYQELEIGGRPSLFGYGKPEPDTESCAINIAASTGVYGVLVGTAHHSFAPYPGCLDAARKSAEILVPYLPQ</sequence>
<feature type="signal peptide" evidence="2">
    <location>
        <begin position="1"/>
        <end position="27"/>
    </location>
</feature>
<feature type="chain" id="PRO_5044506561" description="DUF3558 domain-containing protein" evidence="2">
    <location>
        <begin position="28"/>
        <end position="185"/>
    </location>
</feature>
<feature type="region of interest" description="Disordered" evidence="1">
    <location>
        <begin position="20"/>
        <end position="47"/>
    </location>
</feature>
<evidence type="ECO:0000313" key="4">
    <source>
        <dbReference type="Proteomes" id="UP000180113"/>
    </source>
</evidence>
<gene>
    <name evidence="3" type="ORF">BKG62_01755</name>
</gene>
<evidence type="ECO:0008006" key="5">
    <source>
        <dbReference type="Google" id="ProtNLM"/>
    </source>
</evidence>
<proteinExistence type="predicted"/>
<evidence type="ECO:0000256" key="2">
    <source>
        <dbReference type="SAM" id="SignalP"/>
    </source>
</evidence>
<reference evidence="3 4" key="1">
    <citation type="submission" date="2016-10" db="EMBL/GenBank/DDBJ databases">
        <title>Evaluation of Human, Animal and Environmental Mycobacterium chelonae Isolates by Core Genome Phylogenomic Analysis, Targeted Gene Comparison, and Anti-microbial Susceptibility Patterns: A Tale of Mistaken Identities.</title>
        <authorList>
            <person name="Fogelson S.B."/>
            <person name="Camus A.C."/>
            <person name="Lorenz W."/>
            <person name="Vasireddy R."/>
            <person name="Vasireddy S."/>
            <person name="Smith T."/>
            <person name="Brown-Elliott B.A."/>
            <person name="Wallace R.J.Jr."/>
            <person name="Hasan N.A."/>
            <person name="Reischl U."/>
            <person name="Sanchez S."/>
        </authorList>
    </citation>
    <scope>NUCLEOTIDE SEQUENCE [LARGE SCALE GENOMIC DNA]</scope>
    <source>
        <strain evidence="3 4">42895</strain>
    </source>
</reference>
<accession>A0AB73M6T9</accession>
<dbReference type="RefSeq" id="WP_070918098.1">
    <property type="nucleotide sequence ID" value="NZ_CP050223.1"/>
</dbReference>
<dbReference type="Pfam" id="PF12079">
    <property type="entry name" value="DUF3558"/>
    <property type="match status" value="1"/>
</dbReference>
<evidence type="ECO:0000313" key="3">
    <source>
        <dbReference type="EMBL" id="OHT54944.1"/>
    </source>
</evidence>